<evidence type="ECO:0000313" key="3">
    <source>
        <dbReference type="EMBL" id="OBJ90911.1"/>
    </source>
</evidence>
<dbReference type="PIRSF" id="PIRSF016578">
    <property type="entry name" value="HsaA"/>
    <property type="match status" value="1"/>
</dbReference>
<dbReference type="Gene3D" id="2.40.110.10">
    <property type="entry name" value="Butyryl-CoA Dehydrogenase, subunit A, domain 2"/>
    <property type="match status" value="1"/>
</dbReference>
<organism evidence="3 4">
    <name type="scientific">Mycobacterium asiaticum</name>
    <dbReference type="NCBI Taxonomy" id="1790"/>
    <lineage>
        <taxon>Bacteria</taxon>
        <taxon>Bacillati</taxon>
        <taxon>Actinomycetota</taxon>
        <taxon>Actinomycetes</taxon>
        <taxon>Mycobacteriales</taxon>
        <taxon>Mycobacteriaceae</taxon>
        <taxon>Mycobacterium</taxon>
    </lineage>
</organism>
<keyword evidence="1" id="KW-0560">Oxidoreductase</keyword>
<dbReference type="GO" id="GO:0050660">
    <property type="term" value="F:flavin adenine dinucleotide binding"/>
    <property type="evidence" value="ECO:0007669"/>
    <property type="project" value="InterPro"/>
</dbReference>
<dbReference type="EMBL" id="LZLM01000002">
    <property type="protein sequence ID" value="OBJ90911.1"/>
    <property type="molecule type" value="Genomic_DNA"/>
</dbReference>
<dbReference type="InterPro" id="IPR046373">
    <property type="entry name" value="Acyl-CoA_Oxase/DH_mid-dom_sf"/>
</dbReference>
<dbReference type="InterPro" id="IPR013107">
    <property type="entry name" value="Acyl-CoA_DH_C"/>
</dbReference>
<name>A0A1A3L407_MYCAS</name>
<gene>
    <name evidence="3" type="ORF">A5640_02135</name>
</gene>
<protein>
    <recommendedName>
        <fullName evidence="2">Acyl-CoA dehydrogenase C-terminal domain-containing protein</fullName>
    </recommendedName>
</protein>
<feature type="domain" description="Acyl-CoA dehydrogenase C-terminal" evidence="2">
    <location>
        <begin position="238"/>
        <end position="367"/>
    </location>
</feature>
<dbReference type="GO" id="GO:0016627">
    <property type="term" value="F:oxidoreductase activity, acting on the CH-CH group of donors"/>
    <property type="evidence" value="ECO:0007669"/>
    <property type="project" value="InterPro"/>
</dbReference>
<dbReference type="SUPFAM" id="SSF56645">
    <property type="entry name" value="Acyl-CoA dehydrogenase NM domain-like"/>
    <property type="match status" value="1"/>
</dbReference>
<accession>A0A1A3L407</accession>
<dbReference type="Gene3D" id="1.10.540.10">
    <property type="entry name" value="Acyl-CoA dehydrogenase/oxidase, N-terminal domain"/>
    <property type="match status" value="1"/>
</dbReference>
<dbReference type="Gene3D" id="1.20.140.10">
    <property type="entry name" value="Butyryl-CoA Dehydrogenase, subunit A, domain 3"/>
    <property type="match status" value="1"/>
</dbReference>
<dbReference type="InterPro" id="IPR037069">
    <property type="entry name" value="AcylCoA_DH/ox_N_sf"/>
</dbReference>
<dbReference type="Proteomes" id="UP000093925">
    <property type="component" value="Unassembled WGS sequence"/>
</dbReference>
<dbReference type="SUPFAM" id="SSF47203">
    <property type="entry name" value="Acyl-CoA dehydrogenase C-terminal domain-like"/>
    <property type="match status" value="1"/>
</dbReference>
<evidence type="ECO:0000313" key="4">
    <source>
        <dbReference type="Proteomes" id="UP000093925"/>
    </source>
</evidence>
<dbReference type="InterPro" id="IPR036250">
    <property type="entry name" value="AcylCo_DH-like_C"/>
</dbReference>
<evidence type="ECO:0000259" key="2">
    <source>
        <dbReference type="Pfam" id="PF08028"/>
    </source>
</evidence>
<dbReference type="AlphaFoldDB" id="A0A1A3L407"/>
<dbReference type="InterPro" id="IPR009100">
    <property type="entry name" value="AcylCoA_DH/oxidase_NM_dom_sf"/>
</dbReference>
<comment type="caution">
    <text evidence="3">The sequence shown here is derived from an EMBL/GenBank/DDBJ whole genome shotgun (WGS) entry which is preliminary data.</text>
</comment>
<proteinExistence type="predicted"/>
<dbReference type="Pfam" id="PF08028">
    <property type="entry name" value="Acyl-CoA_dh_2"/>
    <property type="match status" value="1"/>
</dbReference>
<sequence length="389" mass="41509">MSLDDARQVAERLAAAVSERRLAGEQARRLPEATIGEFVDSGLLRMNQAARWGGLELGSRAVVELVSAVAEGDGASGWVFGLLASHFWLGSVFDLEAQYDMWGEDPNALMSSSFAAEASDVSACDGGFRVSGRWPFSSGSDHCSWAMVGIVVPPADGAGPPTPRWCLLPRSDYTVEDTWSTCALRGTGSNTVVIDGAFVPTHRTVDPVDVMEGRAPGSLANLSPIFKLSFSSALSSYLGSTALGIARRAARDFAGYSKKKVSKFTGLPELSDPMIIHVGTVAAHAEAARGLMLYRAGLLDDLVEQGLGPTLEQRIATNRDVTTAVRMCVDAVERAMRFSGGSGLFDQHTIQQAWRDVHGVAAHMGYNTDNVYGNWGRQVLGLPLPPGFS</sequence>
<evidence type="ECO:0000256" key="1">
    <source>
        <dbReference type="ARBA" id="ARBA00023002"/>
    </source>
</evidence>
<reference evidence="3 4" key="1">
    <citation type="submission" date="2016-06" db="EMBL/GenBank/DDBJ databases">
        <authorList>
            <person name="Kjaerup R.B."/>
            <person name="Dalgaard T.S."/>
            <person name="Juul-Madsen H.R."/>
        </authorList>
    </citation>
    <scope>NUCLEOTIDE SEQUENCE [LARGE SCALE GENOMIC DNA]</scope>
    <source>
        <strain evidence="3 4">1276495.2</strain>
    </source>
</reference>